<comment type="caution">
    <text evidence="2">The sequence shown here is derived from an EMBL/GenBank/DDBJ whole genome shotgun (WGS) entry which is preliminary data.</text>
</comment>
<sequence>MTPTEDTMTTPTTPANPADPAASDVPADRGAALNGPLRQDEGGRAPLAPPVQRWRCCHCGGTGVTSDGGTCAHCDGFGHS</sequence>
<keyword evidence="3" id="KW-1185">Reference proteome</keyword>
<accession>A0ABP7YQ24</accession>
<evidence type="ECO:0000313" key="3">
    <source>
        <dbReference type="Proteomes" id="UP001500266"/>
    </source>
</evidence>
<evidence type="ECO:0000313" key="2">
    <source>
        <dbReference type="EMBL" id="GAA4139530.1"/>
    </source>
</evidence>
<gene>
    <name evidence="2" type="ORF">GCM10022416_25870</name>
</gene>
<dbReference type="Proteomes" id="UP001500266">
    <property type="component" value="Unassembled WGS sequence"/>
</dbReference>
<protein>
    <submittedName>
        <fullName evidence="2">Uncharacterized protein</fullName>
    </submittedName>
</protein>
<name>A0ABP7YQ24_9ACTN</name>
<feature type="region of interest" description="Disordered" evidence="1">
    <location>
        <begin position="1"/>
        <end position="49"/>
    </location>
</feature>
<organism evidence="2 3">
    <name type="scientific">Actinomadura keratinilytica</name>
    <dbReference type="NCBI Taxonomy" id="547461"/>
    <lineage>
        <taxon>Bacteria</taxon>
        <taxon>Bacillati</taxon>
        <taxon>Actinomycetota</taxon>
        <taxon>Actinomycetes</taxon>
        <taxon>Streptosporangiales</taxon>
        <taxon>Thermomonosporaceae</taxon>
        <taxon>Actinomadura</taxon>
    </lineage>
</organism>
<proteinExistence type="predicted"/>
<dbReference type="EMBL" id="BAABDO010000030">
    <property type="protein sequence ID" value="GAA4139530.1"/>
    <property type="molecule type" value="Genomic_DNA"/>
</dbReference>
<reference evidence="3" key="1">
    <citation type="journal article" date="2019" name="Int. J. Syst. Evol. Microbiol.">
        <title>The Global Catalogue of Microorganisms (GCM) 10K type strain sequencing project: providing services to taxonomists for standard genome sequencing and annotation.</title>
        <authorList>
            <consortium name="The Broad Institute Genomics Platform"/>
            <consortium name="The Broad Institute Genome Sequencing Center for Infectious Disease"/>
            <person name="Wu L."/>
            <person name="Ma J."/>
        </authorList>
    </citation>
    <scope>NUCLEOTIDE SEQUENCE [LARGE SCALE GENOMIC DNA]</scope>
    <source>
        <strain evidence="3">JCM 17316</strain>
    </source>
</reference>
<evidence type="ECO:0000256" key="1">
    <source>
        <dbReference type="SAM" id="MobiDB-lite"/>
    </source>
</evidence>
<feature type="compositionally biased region" description="Low complexity" evidence="1">
    <location>
        <begin position="1"/>
        <end position="25"/>
    </location>
</feature>